<evidence type="ECO:0000313" key="1">
    <source>
        <dbReference type="EMBL" id="KAF6339785.1"/>
    </source>
</evidence>
<comment type="caution">
    <text evidence="1">The sequence shown here is derived from an EMBL/GenBank/DDBJ whole genome shotgun (WGS) entry which is preliminary data.</text>
</comment>
<proteinExistence type="predicted"/>
<sequence>MAQLVGACPLKHKVASSTPARDGGLCPLQLETATGAGADLCPPQLRLKGQQLKAEWYPAQLRLKGQLNLEKSPGSTHCSPIKYCSPSPIKSLKKKKSEFQGPARWLRWLELCAPNSEGFRFDPHMGQWALNHKVASSIPRGLSTTRLPVQFLKSLKGWWAAPPATKIEHGTLR</sequence>
<name>A0A7J7WQS3_RHIFE</name>
<evidence type="ECO:0000313" key="2">
    <source>
        <dbReference type="Proteomes" id="UP000585614"/>
    </source>
</evidence>
<gene>
    <name evidence="1" type="ORF">mRhiFer1_008058</name>
</gene>
<protein>
    <submittedName>
        <fullName evidence="1">Uncharacterized protein</fullName>
    </submittedName>
</protein>
<accession>A0A7J7WQS3</accession>
<dbReference type="EMBL" id="JACAGC010000010">
    <property type="protein sequence ID" value="KAF6339785.1"/>
    <property type="molecule type" value="Genomic_DNA"/>
</dbReference>
<organism evidence="1 2">
    <name type="scientific">Rhinolophus ferrumequinum</name>
    <name type="common">Greater horseshoe bat</name>
    <dbReference type="NCBI Taxonomy" id="59479"/>
    <lineage>
        <taxon>Eukaryota</taxon>
        <taxon>Metazoa</taxon>
        <taxon>Chordata</taxon>
        <taxon>Craniata</taxon>
        <taxon>Vertebrata</taxon>
        <taxon>Euteleostomi</taxon>
        <taxon>Mammalia</taxon>
        <taxon>Eutheria</taxon>
        <taxon>Laurasiatheria</taxon>
        <taxon>Chiroptera</taxon>
        <taxon>Yinpterochiroptera</taxon>
        <taxon>Rhinolophoidea</taxon>
        <taxon>Rhinolophidae</taxon>
        <taxon>Rhinolophinae</taxon>
        <taxon>Rhinolophus</taxon>
    </lineage>
</organism>
<dbReference type="Proteomes" id="UP000585614">
    <property type="component" value="Unassembled WGS sequence"/>
</dbReference>
<reference evidence="1 2" key="1">
    <citation type="journal article" date="2020" name="Nature">
        <title>Six reference-quality genomes reveal evolution of bat adaptations.</title>
        <authorList>
            <person name="Jebb D."/>
            <person name="Huang Z."/>
            <person name="Pippel M."/>
            <person name="Hughes G.M."/>
            <person name="Lavrichenko K."/>
            <person name="Devanna P."/>
            <person name="Winkler S."/>
            <person name="Jermiin L.S."/>
            <person name="Skirmuntt E.C."/>
            <person name="Katzourakis A."/>
            <person name="Burkitt-Gray L."/>
            <person name="Ray D.A."/>
            <person name="Sullivan K.A.M."/>
            <person name="Roscito J.G."/>
            <person name="Kirilenko B.M."/>
            <person name="Davalos L.M."/>
            <person name="Corthals A.P."/>
            <person name="Power M.L."/>
            <person name="Jones G."/>
            <person name="Ransome R.D."/>
            <person name="Dechmann D.K.N."/>
            <person name="Locatelli A.G."/>
            <person name="Puechmaille S.J."/>
            <person name="Fedrigo O."/>
            <person name="Jarvis E.D."/>
            <person name="Hiller M."/>
            <person name="Vernes S.C."/>
            <person name="Myers E.W."/>
            <person name="Teeling E.C."/>
        </authorList>
    </citation>
    <scope>NUCLEOTIDE SEQUENCE [LARGE SCALE GENOMIC DNA]</scope>
    <source>
        <strain evidence="1">MRhiFer1</strain>
        <tissue evidence="1">Lung</tissue>
    </source>
</reference>
<dbReference type="AlphaFoldDB" id="A0A7J7WQS3"/>